<dbReference type="STRING" id="6205.A0A0R3WIP3"/>
<dbReference type="AlphaFoldDB" id="A0A0R3WIP3"/>
<name>A0A0R3WIP3_HYDTA</name>
<dbReference type="Gene3D" id="1.20.890.10">
    <property type="entry name" value="cAMP-dependent protein kinase regulatory subunit, dimerization-anchoring domain"/>
    <property type="match status" value="1"/>
</dbReference>
<dbReference type="OrthoDB" id="6334211at2759"/>
<dbReference type="WBParaSite" id="TTAC_0000048101-mRNA-1">
    <property type="protein sequence ID" value="TTAC_0000048101-mRNA-1"/>
    <property type="gene ID" value="TTAC_0000048101"/>
</dbReference>
<organism evidence="5">
    <name type="scientific">Hydatigena taeniaeformis</name>
    <name type="common">Feline tapeworm</name>
    <name type="synonym">Taenia taeniaeformis</name>
    <dbReference type="NCBI Taxonomy" id="6205"/>
    <lineage>
        <taxon>Eukaryota</taxon>
        <taxon>Metazoa</taxon>
        <taxon>Spiralia</taxon>
        <taxon>Lophotrochozoa</taxon>
        <taxon>Platyhelminthes</taxon>
        <taxon>Cestoda</taxon>
        <taxon>Eucestoda</taxon>
        <taxon>Cyclophyllidea</taxon>
        <taxon>Taeniidae</taxon>
        <taxon>Hydatigera</taxon>
    </lineage>
</organism>
<evidence type="ECO:0000259" key="2">
    <source>
        <dbReference type="Pfam" id="PF21772"/>
    </source>
</evidence>
<dbReference type="PANTHER" id="PTHR15505">
    <property type="entry name" value="RIIA DOMAIN-CONTAINING PROTEIN 1"/>
    <property type="match status" value="1"/>
</dbReference>
<proteinExistence type="predicted"/>
<evidence type="ECO:0000313" key="5">
    <source>
        <dbReference type="WBParaSite" id="TTAC_0000048101-mRNA-1"/>
    </source>
</evidence>
<reference evidence="3 4" key="2">
    <citation type="submission" date="2018-11" db="EMBL/GenBank/DDBJ databases">
        <authorList>
            <consortium name="Pathogen Informatics"/>
        </authorList>
    </citation>
    <scope>NUCLEOTIDE SEQUENCE [LARGE SCALE GENOMIC DNA]</scope>
</reference>
<feature type="region of interest" description="Disordered" evidence="1">
    <location>
        <begin position="119"/>
        <end position="142"/>
    </location>
</feature>
<reference evidence="5" key="1">
    <citation type="submission" date="2017-02" db="UniProtKB">
        <authorList>
            <consortium name="WormBaseParasite"/>
        </authorList>
    </citation>
    <scope>IDENTIFICATION</scope>
</reference>
<keyword evidence="4" id="KW-1185">Reference proteome</keyword>
<evidence type="ECO:0000313" key="4">
    <source>
        <dbReference type="Proteomes" id="UP000274429"/>
    </source>
</evidence>
<dbReference type="EMBL" id="UYWX01000043">
    <property type="protein sequence ID" value="VDM16510.1"/>
    <property type="molecule type" value="Genomic_DNA"/>
</dbReference>
<evidence type="ECO:0000313" key="3">
    <source>
        <dbReference type="EMBL" id="VDM16510.1"/>
    </source>
</evidence>
<dbReference type="CDD" id="cd22973">
    <property type="entry name" value="DD_CATIP"/>
    <property type="match status" value="1"/>
</dbReference>
<dbReference type="SUPFAM" id="SSF47391">
    <property type="entry name" value="Dimerization-anchoring domain of cAMP-dependent PK regulatory subunit"/>
    <property type="match status" value="1"/>
</dbReference>
<accession>A0A0R3WIP3</accession>
<dbReference type="PANTHER" id="PTHR15505:SF4">
    <property type="entry name" value="RIIA DOMAIN-CONTAINING PROTEIN 1"/>
    <property type="match status" value="1"/>
</dbReference>
<dbReference type="Pfam" id="PF21772">
    <property type="entry name" value="CATIP_N"/>
    <property type="match status" value="1"/>
</dbReference>
<dbReference type="InterPro" id="IPR048777">
    <property type="entry name" value="CATIP_N"/>
</dbReference>
<dbReference type="Proteomes" id="UP000274429">
    <property type="component" value="Unassembled WGS sequence"/>
</dbReference>
<sequence>MLKDEFRPPFTITVQFSAKCARKRRIIAPVEELEYALERGTMRLPFFRSFDQGSRKVRHRRSLSPNFRTIMPIEEFKRNLWGQNKQASSFSLLNEGSFPPWFFDNINVFLHRIGCRTTSSERQTPSTSEEIESLSRPPGDRRPLSFERHAVILNFFSLGRVRRTPNWFNPLSTSSTVRTCLEPLPQYPVLSQFRLRQMEDKISSKERILSWVLSQLIVRINLAFRVFRVTRFLSIHGFVVFVWSKLVFGTVDGLVSVCSKFPRRRWGRAGRVAGAVVLSALRRVRWCNELASSTVGGALSLLFLSFGSRIMLSFDFSTDISKFTVNPLHRHNRGLAPSTINQATFEESLRAIAEDGTDVGFYECSVDAGANDKSVLVTTRSEYIIADTEYHTTLTSELDSQLNLLNEINEQTRKSKDGVTKRIIRTYRELDDLIVEVEEWIGTESTKSTRRHSLSELGWYLANGAVLVVERIYAITSAETKFTVNTLDADGVVCNLVCEQLCERNVSYNNKSISELAMKQTIFPPTGGSVTTHKYFTVHGQLLSMVQVGLPIVFKTMDLPPPITKTQYLSTPSVMDDDFHWKDNYMLFSRFHERKEELKSQYHLYLYNHPEFVDIVKDFLLSILMEKPEDTLNFAADFFTTFSKRQLLPPRLKRT</sequence>
<dbReference type="InterPro" id="IPR047501">
    <property type="entry name" value="DD_CATIP"/>
</dbReference>
<feature type="compositionally biased region" description="Polar residues" evidence="1">
    <location>
        <begin position="119"/>
        <end position="128"/>
    </location>
</feature>
<protein>
    <submittedName>
        <fullName evidence="5">Reverse transcriptase domain-containing protein</fullName>
    </submittedName>
</protein>
<evidence type="ECO:0000256" key="1">
    <source>
        <dbReference type="SAM" id="MobiDB-lite"/>
    </source>
</evidence>
<feature type="domain" description="Ciliogenesis-associated TTC17-interacting protein N-terminal" evidence="2">
    <location>
        <begin position="336"/>
        <end position="551"/>
    </location>
</feature>
<gene>
    <name evidence="3" type="ORF">TTAC_LOCUS482</name>
</gene>